<evidence type="ECO:0000256" key="4">
    <source>
        <dbReference type="ARBA" id="ARBA00022833"/>
    </source>
</evidence>
<keyword evidence="1" id="KW-0645">Protease</keyword>
<evidence type="ECO:0000256" key="2">
    <source>
        <dbReference type="ARBA" id="ARBA00022723"/>
    </source>
</evidence>
<dbReference type="CDD" id="cd08071">
    <property type="entry name" value="MPN_DUF2466"/>
    <property type="match status" value="1"/>
</dbReference>
<dbReference type="Gene3D" id="3.40.140.10">
    <property type="entry name" value="Cytidine Deaminase, domain 2"/>
    <property type="match status" value="1"/>
</dbReference>
<dbReference type="PROSITE" id="PS01302">
    <property type="entry name" value="UPF0758"/>
    <property type="match status" value="1"/>
</dbReference>
<evidence type="ECO:0000259" key="6">
    <source>
        <dbReference type="PROSITE" id="PS50249"/>
    </source>
</evidence>
<proteinExistence type="predicted"/>
<evidence type="ECO:0000313" key="8">
    <source>
        <dbReference type="EMBL" id="CAB5224418.1"/>
    </source>
</evidence>
<dbReference type="GO" id="GO:0006508">
    <property type="term" value="P:proteolysis"/>
    <property type="evidence" value="ECO:0007669"/>
    <property type="project" value="UniProtKB-KW"/>
</dbReference>
<dbReference type="InterPro" id="IPR037518">
    <property type="entry name" value="MPN"/>
</dbReference>
<sequence length="164" mass="18274">MSFPSSTHRYASGMSARITVSTVREDTVNYRADGPDYLYRFWKDVIATQPDHEPEKESMVVMLLNTKLFAFAWHRVAVGTVSEVMAHPREILRPVIAGSAWAFALMHNHPSGDPNPSAADSRMTTRLRECGELMGIPLKDHVIAGEPAVGRLPYYSFREAGLIA</sequence>
<dbReference type="Pfam" id="PF04002">
    <property type="entry name" value="RadC"/>
    <property type="match status" value="1"/>
</dbReference>
<keyword evidence="4" id="KW-0862">Zinc</keyword>
<accession>A0A6J5NTE8</accession>
<evidence type="ECO:0000256" key="1">
    <source>
        <dbReference type="ARBA" id="ARBA00022670"/>
    </source>
</evidence>
<dbReference type="PROSITE" id="PS50249">
    <property type="entry name" value="MPN"/>
    <property type="match status" value="1"/>
</dbReference>
<name>A0A6J5NTE8_9CAUD</name>
<dbReference type="PANTHER" id="PTHR30471">
    <property type="entry name" value="DNA REPAIR PROTEIN RADC"/>
    <property type="match status" value="1"/>
</dbReference>
<evidence type="ECO:0000256" key="5">
    <source>
        <dbReference type="ARBA" id="ARBA00023049"/>
    </source>
</evidence>
<protein>
    <submittedName>
        <fullName evidence="7">RadC-like JAB domain</fullName>
    </submittedName>
</protein>
<reference evidence="7" key="1">
    <citation type="submission" date="2020-04" db="EMBL/GenBank/DDBJ databases">
        <authorList>
            <person name="Chiriac C."/>
            <person name="Salcher M."/>
            <person name="Ghai R."/>
            <person name="Kavagutti S V."/>
        </authorList>
    </citation>
    <scope>NUCLEOTIDE SEQUENCE</scope>
</reference>
<organism evidence="7">
    <name type="scientific">uncultured Caudovirales phage</name>
    <dbReference type="NCBI Taxonomy" id="2100421"/>
    <lineage>
        <taxon>Viruses</taxon>
        <taxon>Duplodnaviria</taxon>
        <taxon>Heunggongvirae</taxon>
        <taxon>Uroviricota</taxon>
        <taxon>Caudoviricetes</taxon>
        <taxon>Peduoviridae</taxon>
        <taxon>Maltschvirus</taxon>
        <taxon>Maltschvirus maltsch</taxon>
    </lineage>
</organism>
<dbReference type="EMBL" id="LR798327">
    <property type="protein sequence ID" value="CAB5224418.1"/>
    <property type="molecule type" value="Genomic_DNA"/>
</dbReference>
<dbReference type="InterPro" id="IPR001405">
    <property type="entry name" value="UPF0758"/>
</dbReference>
<evidence type="ECO:0000256" key="3">
    <source>
        <dbReference type="ARBA" id="ARBA00022801"/>
    </source>
</evidence>
<gene>
    <name evidence="7" type="ORF">UFOVP705_7</name>
    <name evidence="8" type="ORF">UFOVP736_74</name>
</gene>
<dbReference type="InterPro" id="IPR020891">
    <property type="entry name" value="UPF0758_CS"/>
</dbReference>
<keyword evidence="5" id="KW-0482">Metalloprotease</keyword>
<dbReference type="PANTHER" id="PTHR30471:SF3">
    <property type="entry name" value="UPF0758 PROTEIN YEES-RELATED"/>
    <property type="match status" value="1"/>
</dbReference>
<keyword evidence="2" id="KW-0479">Metal-binding</keyword>
<keyword evidence="3" id="KW-0378">Hydrolase</keyword>
<dbReference type="GO" id="GO:0008237">
    <property type="term" value="F:metallopeptidase activity"/>
    <property type="evidence" value="ECO:0007669"/>
    <property type="project" value="UniProtKB-KW"/>
</dbReference>
<evidence type="ECO:0000313" key="7">
    <source>
        <dbReference type="EMBL" id="CAB4158484.1"/>
    </source>
</evidence>
<dbReference type="GO" id="GO:0046872">
    <property type="term" value="F:metal ion binding"/>
    <property type="evidence" value="ECO:0007669"/>
    <property type="project" value="UniProtKB-KW"/>
</dbReference>
<dbReference type="InterPro" id="IPR025657">
    <property type="entry name" value="RadC_JAB"/>
</dbReference>
<dbReference type="EMBL" id="LR796685">
    <property type="protein sequence ID" value="CAB4158484.1"/>
    <property type="molecule type" value="Genomic_DNA"/>
</dbReference>
<feature type="domain" description="MPN" evidence="6">
    <location>
        <begin position="31"/>
        <end position="163"/>
    </location>
</feature>